<dbReference type="GO" id="GO:0004674">
    <property type="term" value="F:protein serine/threonine kinase activity"/>
    <property type="evidence" value="ECO:0007669"/>
    <property type="project" value="TreeGrafter"/>
</dbReference>
<organism evidence="3 4">
    <name type="scientific">Effrenium voratum</name>
    <dbReference type="NCBI Taxonomy" id="2562239"/>
    <lineage>
        <taxon>Eukaryota</taxon>
        <taxon>Sar</taxon>
        <taxon>Alveolata</taxon>
        <taxon>Dinophyceae</taxon>
        <taxon>Suessiales</taxon>
        <taxon>Symbiodiniaceae</taxon>
        <taxon>Effrenium</taxon>
    </lineage>
</organism>
<name>A0AA36HVB0_9DINO</name>
<dbReference type="AlphaFoldDB" id="A0AA36HVB0"/>
<dbReference type="PROSITE" id="PS50011">
    <property type="entry name" value="PROTEIN_KINASE_DOM"/>
    <property type="match status" value="1"/>
</dbReference>
<dbReference type="GO" id="GO:0005524">
    <property type="term" value="F:ATP binding"/>
    <property type="evidence" value="ECO:0007669"/>
    <property type="project" value="InterPro"/>
</dbReference>
<proteinExistence type="predicted"/>
<dbReference type="SUPFAM" id="SSF56112">
    <property type="entry name" value="Protein kinase-like (PK-like)"/>
    <property type="match status" value="1"/>
</dbReference>
<feature type="domain" description="Protein kinase" evidence="2">
    <location>
        <begin position="303"/>
        <end position="591"/>
    </location>
</feature>
<sequence length="612" mass="66216">MFDFDDLEEKEEEKEETNQPKEQPQEALGAAPDHLPPPVFAPPAFAPPPSLPPAPELPPEPTLRDIGRPPGLASPQQALASPPADPGSLEGDFGRPPGLPSPQRGPEAVVSPPGLPSPQRGPEVPAVAEVQGSTLLLPPGPLARVRLEDLQRARGGAPMAAQASALVSSQFGCFRDAGALDFVALGTKTRVLRVENARSCAMKPNDRHLLVALENGALSMYRLESQSATHLWQLDFGDLQEVQWHPTNEKVFVTLQPGRALQQPRSFIDQLPPRARRMGGALRNFRPAPPEQRLPGEAHRGELSPPVGIGVGHLAQLPNRAPPGCGAKVPGYSWHARKAGSHGNVFGANQVVLRVPDIDVLVLRGLQEIGMHPNLLAVLDLFRDSGAVWLVTQLCPGGTLAEAVALRQQWSSPQLAKSFTGGFEVGLAMAWTAQLFAALSFLHEHRVIHRSVKPESCILDQPRIVDSNLVLGNFSQSSRLYLDNIMVDRPEELLNGSAGYVAPELKRQAMSSTAVPLEIKSDCWSGGCVLYFMLEGKAAFNYSEFPKRAEKGQYTAPLAPKEICSFLATLLQVDYVARAEAHDALREARRLAGAWAYRGADAAHDQYICAYV</sequence>
<evidence type="ECO:0000259" key="2">
    <source>
        <dbReference type="PROSITE" id="PS50011"/>
    </source>
</evidence>
<dbReference type="Gene3D" id="1.10.510.10">
    <property type="entry name" value="Transferase(Phosphotransferase) domain 1"/>
    <property type="match status" value="1"/>
</dbReference>
<evidence type="ECO:0000313" key="3">
    <source>
        <dbReference type="EMBL" id="CAJ1375957.1"/>
    </source>
</evidence>
<protein>
    <recommendedName>
        <fullName evidence="2">Protein kinase domain-containing protein</fullName>
    </recommendedName>
</protein>
<dbReference type="PANTHER" id="PTHR24361:SF613">
    <property type="entry name" value="NUCLEAR RECEPTOR-BINDING PROTEIN-RELATED"/>
    <property type="match status" value="1"/>
</dbReference>
<dbReference type="SMART" id="SM00220">
    <property type="entry name" value="S_TKc"/>
    <property type="match status" value="1"/>
</dbReference>
<dbReference type="PANTHER" id="PTHR24361">
    <property type="entry name" value="MITOGEN-ACTIVATED KINASE KINASE KINASE"/>
    <property type="match status" value="1"/>
</dbReference>
<dbReference type="InterPro" id="IPR011009">
    <property type="entry name" value="Kinase-like_dom_sf"/>
</dbReference>
<dbReference type="InterPro" id="IPR000719">
    <property type="entry name" value="Prot_kinase_dom"/>
</dbReference>
<dbReference type="EMBL" id="CAUJNA010000352">
    <property type="protein sequence ID" value="CAJ1375957.1"/>
    <property type="molecule type" value="Genomic_DNA"/>
</dbReference>
<feature type="compositionally biased region" description="Pro residues" evidence="1">
    <location>
        <begin position="34"/>
        <end position="61"/>
    </location>
</feature>
<dbReference type="SUPFAM" id="SSF75011">
    <property type="entry name" value="3-carboxy-cis,cis-mucoante lactonizing enzyme"/>
    <property type="match status" value="1"/>
</dbReference>
<keyword evidence="4" id="KW-1185">Reference proteome</keyword>
<dbReference type="Proteomes" id="UP001178507">
    <property type="component" value="Unassembled WGS sequence"/>
</dbReference>
<dbReference type="InterPro" id="IPR053235">
    <property type="entry name" value="Ser_Thr_kinase"/>
</dbReference>
<comment type="caution">
    <text evidence="3">The sequence shown here is derived from an EMBL/GenBank/DDBJ whole genome shotgun (WGS) entry which is preliminary data.</text>
</comment>
<feature type="region of interest" description="Disordered" evidence="1">
    <location>
        <begin position="1"/>
        <end position="125"/>
    </location>
</feature>
<feature type="compositionally biased region" description="Acidic residues" evidence="1">
    <location>
        <begin position="1"/>
        <end position="15"/>
    </location>
</feature>
<evidence type="ECO:0000256" key="1">
    <source>
        <dbReference type="SAM" id="MobiDB-lite"/>
    </source>
</evidence>
<gene>
    <name evidence="3" type="ORF">EVOR1521_LOCUS5136</name>
</gene>
<accession>A0AA36HVB0</accession>
<feature type="compositionally biased region" description="Low complexity" evidence="1">
    <location>
        <begin position="73"/>
        <end position="82"/>
    </location>
</feature>
<reference evidence="3" key="1">
    <citation type="submission" date="2023-08" db="EMBL/GenBank/DDBJ databases">
        <authorList>
            <person name="Chen Y."/>
            <person name="Shah S."/>
            <person name="Dougan E. K."/>
            <person name="Thang M."/>
            <person name="Chan C."/>
        </authorList>
    </citation>
    <scope>NUCLEOTIDE SEQUENCE</scope>
</reference>
<dbReference type="GO" id="GO:0005737">
    <property type="term" value="C:cytoplasm"/>
    <property type="evidence" value="ECO:0007669"/>
    <property type="project" value="TreeGrafter"/>
</dbReference>
<dbReference type="Pfam" id="PF00069">
    <property type="entry name" value="Pkinase"/>
    <property type="match status" value="1"/>
</dbReference>
<evidence type="ECO:0000313" key="4">
    <source>
        <dbReference type="Proteomes" id="UP001178507"/>
    </source>
</evidence>